<evidence type="ECO:0000313" key="2">
    <source>
        <dbReference type="Proteomes" id="UP001327225"/>
    </source>
</evidence>
<dbReference type="PANTHER" id="PTHR48100">
    <property type="entry name" value="BROAD-SPECIFICITY PHOSPHATASE YOR283W-RELATED"/>
    <property type="match status" value="1"/>
</dbReference>
<dbReference type="CDD" id="cd07067">
    <property type="entry name" value="HP_PGM_like"/>
    <property type="match status" value="1"/>
</dbReference>
<dbReference type="InterPro" id="IPR029033">
    <property type="entry name" value="His_PPase_superfam"/>
</dbReference>
<dbReference type="EMBL" id="CP141059">
    <property type="protein sequence ID" value="WQQ27811.1"/>
    <property type="molecule type" value="Genomic_DNA"/>
</dbReference>
<dbReference type="PANTHER" id="PTHR48100:SF15">
    <property type="entry name" value="SEDOHEPTULOSE 1,7-BISPHOSPHATASE"/>
    <property type="match status" value="1"/>
</dbReference>
<dbReference type="InterPro" id="IPR013078">
    <property type="entry name" value="His_Pase_superF_clade-1"/>
</dbReference>
<reference evidence="2" key="1">
    <citation type="submission" date="2023-12" db="EMBL/GenBank/DDBJ databases">
        <title>Novel species in genus Nocardioides.</title>
        <authorList>
            <person name="Zhou H."/>
        </authorList>
    </citation>
    <scope>NUCLEOTIDE SEQUENCE [LARGE SCALE GENOMIC DNA]</scope>
    <source>
        <strain evidence="2">HM61</strain>
    </source>
</reference>
<name>A0ABZ0ZVG0_9ACTN</name>
<dbReference type="InterPro" id="IPR050275">
    <property type="entry name" value="PGM_Phosphatase"/>
</dbReference>
<evidence type="ECO:0000313" key="1">
    <source>
        <dbReference type="EMBL" id="WQQ27811.1"/>
    </source>
</evidence>
<dbReference type="SUPFAM" id="SSF53254">
    <property type="entry name" value="Phosphoglycerate mutase-like"/>
    <property type="match status" value="1"/>
</dbReference>
<dbReference type="Pfam" id="PF00300">
    <property type="entry name" value="His_Phos_1"/>
    <property type="match status" value="1"/>
</dbReference>
<dbReference type="RefSeq" id="WP_322458360.1">
    <property type="nucleotide sequence ID" value="NZ_CP141059.1"/>
</dbReference>
<dbReference type="Gene3D" id="3.40.50.1240">
    <property type="entry name" value="Phosphoglycerate mutase-like"/>
    <property type="match status" value="1"/>
</dbReference>
<keyword evidence="2" id="KW-1185">Reference proteome</keyword>
<organism evidence="1 2">
    <name type="scientific">Nocardioides bizhenqiangii</name>
    <dbReference type="NCBI Taxonomy" id="3095076"/>
    <lineage>
        <taxon>Bacteria</taxon>
        <taxon>Bacillati</taxon>
        <taxon>Actinomycetota</taxon>
        <taxon>Actinomycetes</taxon>
        <taxon>Propionibacteriales</taxon>
        <taxon>Nocardioidaceae</taxon>
        <taxon>Nocardioides</taxon>
    </lineage>
</organism>
<proteinExistence type="predicted"/>
<dbReference type="Proteomes" id="UP001327225">
    <property type="component" value="Chromosome"/>
</dbReference>
<accession>A0ABZ0ZVG0</accession>
<sequence length="187" mass="20418">MTATELWLVRHGATEWSNAGRHTSTTDMPLLPEGEETARALGARLAAVDFRLVLTSPRRRARHTAELSGFADAEVTEDLAEWAYGDYEGLTTPEIRATVPGWTVWSHPSPAGETAAEVAARLDRVVERAREGGGRTLAFAHGHSLRVLAARWLGLPAEDGRLLRLDTATVSALGFERESPVVLRWNA</sequence>
<protein>
    <submittedName>
        <fullName evidence="1">Histidine phosphatase family protein</fullName>
    </submittedName>
</protein>
<gene>
    <name evidence="1" type="ORF">SHK19_06145</name>
</gene>
<dbReference type="SMART" id="SM00855">
    <property type="entry name" value="PGAM"/>
    <property type="match status" value="1"/>
</dbReference>